<keyword evidence="1" id="KW-1133">Transmembrane helix</keyword>
<dbReference type="PANTHER" id="PTHR38454">
    <property type="entry name" value="INTEGRAL MEMBRANE PROTEIN-RELATED"/>
    <property type="match status" value="1"/>
</dbReference>
<keyword evidence="1" id="KW-0812">Transmembrane</keyword>
<dbReference type="AlphaFoldDB" id="A0A6N4A3H5"/>
<reference evidence="2 3" key="1">
    <citation type="journal article" date="2016" name="BMC Genomics">
        <title>Consensus pan-genome assembly of the specialised wine bacterium Oenococcus oeni.</title>
        <authorList>
            <person name="Sternes P.R."/>
            <person name="Borneman A.R."/>
        </authorList>
    </citation>
    <scope>NUCLEOTIDE SEQUENCE [LARGE SCALE GENOMIC DNA]</scope>
    <source>
        <strain evidence="2 3">AWRIB661</strain>
    </source>
</reference>
<organism evidence="2 3">
    <name type="scientific">Oenococcus oeni</name>
    <name type="common">Leuconostoc oenos</name>
    <dbReference type="NCBI Taxonomy" id="1247"/>
    <lineage>
        <taxon>Bacteria</taxon>
        <taxon>Bacillati</taxon>
        <taxon>Bacillota</taxon>
        <taxon>Bacilli</taxon>
        <taxon>Lactobacillales</taxon>
        <taxon>Lactobacillaceae</taxon>
        <taxon>Oenococcus</taxon>
    </lineage>
</organism>
<dbReference type="EMBL" id="MLOK01000061">
    <property type="protein sequence ID" value="OIM20359.1"/>
    <property type="molecule type" value="Genomic_DNA"/>
</dbReference>
<gene>
    <name evidence="2" type="ORF">ATX59_09210</name>
</gene>
<feature type="transmembrane region" description="Helical" evidence="1">
    <location>
        <begin position="341"/>
        <end position="358"/>
    </location>
</feature>
<feature type="transmembrane region" description="Helical" evidence="1">
    <location>
        <begin position="96"/>
        <end position="117"/>
    </location>
</feature>
<feature type="transmembrane region" description="Helical" evidence="1">
    <location>
        <begin position="177"/>
        <end position="203"/>
    </location>
</feature>
<evidence type="ECO:0000313" key="3">
    <source>
        <dbReference type="Proteomes" id="UP000181728"/>
    </source>
</evidence>
<keyword evidence="1" id="KW-0472">Membrane</keyword>
<dbReference type="InterPro" id="IPR018580">
    <property type="entry name" value="Uncharacterised_YfhO"/>
</dbReference>
<feature type="transmembrane region" description="Helical" evidence="1">
    <location>
        <begin position="419"/>
        <end position="436"/>
    </location>
</feature>
<proteinExistence type="predicted"/>
<feature type="transmembrane region" description="Helical" evidence="1">
    <location>
        <begin position="223"/>
        <end position="243"/>
    </location>
</feature>
<feature type="transmembrane region" description="Helical" evidence="1">
    <location>
        <begin position="901"/>
        <end position="925"/>
    </location>
</feature>
<feature type="transmembrane region" description="Helical" evidence="1">
    <location>
        <begin position="282"/>
        <end position="300"/>
    </location>
</feature>
<feature type="transmembrane region" description="Helical" evidence="1">
    <location>
        <begin position="388"/>
        <end position="407"/>
    </location>
</feature>
<protein>
    <submittedName>
        <fullName evidence="2">Glycosyl transferase</fullName>
    </submittedName>
</protein>
<comment type="caution">
    <text evidence="2">The sequence shown here is derived from an EMBL/GenBank/DDBJ whole genome shotgun (WGS) entry which is preliminary data.</text>
</comment>
<dbReference type="GO" id="GO:0016740">
    <property type="term" value="F:transferase activity"/>
    <property type="evidence" value="ECO:0007669"/>
    <property type="project" value="UniProtKB-KW"/>
</dbReference>
<feature type="transmembrane region" description="Helical" evidence="1">
    <location>
        <begin position="309"/>
        <end position="329"/>
    </location>
</feature>
<sequence>MIYTILFVLLIIAIFAGTALTKSSLIWNADGISQHYPALLYWRKILRAWIFYHHSLPSWNWHIGLGQGTIQTFSYYNLGDIFTYPSIFVSQTHLGIYYSIMILVRLYFVGFSFLWAAKRFIPTAKKNSLLIASFTYIFTGYSAYAIFTHPFFLNPLIILPLLAYGLYECLLKNKGWLLALAVAWTIFNNFYFAVLLAFGMFVFWLSLLLSNKHFRVVKNNTKMVISVLIGLLSGSILFLPSFLQLLNSSRTKVPFANGLSFYPLKYYLSLPGVLLTDQNTSYWFKGGFLAISVIAALWTVRRFKKYKSLGYVLIFSSLILLSPIFAAIINDGTSPNNRWSFMLSLPLALATIVFLENLDSVDKKDLHILAILGFVIAISLFIKAGFAFKLVSVLAFYAGSILLICLIKGNKNNLISQKSIDIWLILLTLLNAFMIVENLRSSDLNPKETTLINYATLKQLTKEQKNYQKYINKKNGSRSLIDDQLKNVQGISPADNLSIISPAGNINSYWSLQNKYLGELNQQLENNTSDPNDVVSTIDHRSLLMRYFGVSVFFKNTSDQLAPSEYINTGELVNGQTVYQAKSTVPLIYQSSGTISKSNFSKLAPSQKEVALINNQVEDSGNTIKKKNSTDTQLLSKTFSLPLSLDGKKFATKQKITNKDPLIKPAVSFKIPIKLLNKKYELHLQIDSINYSSGTFKERYSTAVNKYTLSHKQLILRTPKQFNDDLRFNTVLFKMNWLKNNFGSLGNSNEGFSIDAYYNGKSNSFYQVGENDLSFYTPRTKTTLNLGRIKTSSKNKFVTLKLPLVGEYSFKVSLWAVPTGKTTDRAISADKSVSNLVLKKDSVSFTFKAPKTEILSTTIPYSKGWKINKSKKDLPRINTAFIGIPVKKGFNKVVLSYKTPYLSLGMILTIIGLLSLILLAFFDFFKIKAKRIIKRSN</sequence>
<evidence type="ECO:0000256" key="1">
    <source>
        <dbReference type="SAM" id="Phobius"/>
    </source>
</evidence>
<name>A0A6N4A3H5_OENOE</name>
<dbReference type="PANTHER" id="PTHR38454:SF1">
    <property type="entry name" value="INTEGRAL MEMBRANE PROTEIN"/>
    <property type="match status" value="1"/>
</dbReference>
<dbReference type="RefSeq" id="WP_071449135.1">
    <property type="nucleotide sequence ID" value="NZ_MLOK01000061.1"/>
</dbReference>
<keyword evidence="2" id="KW-0808">Transferase</keyword>
<dbReference type="Pfam" id="PF09586">
    <property type="entry name" value="YfhO"/>
    <property type="match status" value="1"/>
</dbReference>
<feature type="transmembrane region" description="Helical" evidence="1">
    <location>
        <begin position="365"/>
        <end position="382"/>
    </location>
</feature>
<accession>A0A6N4A3H5</accession>
<feature type="transmembrane region" description="Helical" evidence="1">
    <location>
        <begin position="129"/>
        <end position="147"/>
    </location>
</feature>
<dbReference type="Proteomes" id="UP000181728">
    <property type="component" value="Unassembled WGS sequence"/>
</dbReference>
<evidence type="ECO:0000313" key="2">
    <source>
        <dbReference type="EMBL" id="OIM20359.1"/>
    </source>
</evidence>